<feature type="compositionally biased region" description="Low complexity" evidence="1">
    <location>
        <begin position="49"/>
        <end position="66"/>
    </location>
</feature>
<comment type="caution">
    <text evidence="2">The sequence shown here is derived from an EMBL/GenBank/DDBJ whole genome shotgun (WGS) entry which is preliminary data.</text>
</comment>
<reference evidence="3" key="1">
    <citation type="journal article" date="2019" name="Int. J. Syst. Evol. Microbiol.">
        <title>The Global Catalogue of Microorganisms (GCM) 10K type strain sequencing project: providing services to taxonomists for standard genome sequencing and annotation.</title>
        <authorList>
            <consortium name="The Broad Institute Genomics Platform"/>
            <consortium name="The Broad Institute Genome Sequencing Center for Infectious Disease"/>
            <person name="Wu L."/>
            <person name="Ma J."/>
        </authorList>
    </citation>
    <scope>NUCLEOTIDE SEQUENCE [LARGE SCALE GENOMIC DNA]</scope>
    <source>
        <strain evidence="3">JCM 17688</strain>
    </source>
</reference>
<dbReference type="PROSITE" id="PS51257">
    <property type="entry name" value="PROKAR_LIPOPROTEIN"/>
    <property type="match status" value="1"/>
</dbReference>
<dbReference type="Proteomes" id="UP001500635">
    <property type="component" value="Unassembled WGS sequence"/>
</dbReference>
<name>A0ABP8K7B7_9ACTN</name>
<sequence length="188" mass="18879">MRLQHAAGAVAVLGVAVVLAGCSGKVVGTAQPAPGVTVTVPGTVVAPSATPTTVAPTPVAPRPTTGSPVGPAAATPIPVNGNGYTFVQTHSGKAQCQVSVGAVGCQVLFQQPGPRTDSGNPADGVNVTSGGEITYIEGNLGDPPYYTMEYTTYTSMGWTIQATLDGTRFTNDATGHGMYVNISGVQSF</sequence>
<proteinExistence type="predicted"/>
<dbReference type="EMBL" id="BAABFR010000089">
    <property type="protein sequence ID" value="GAA4401523.1"/>
    <property type="molecule type" value="Genomic_DNA"/>
</dbReference>
<evidence type="ECO:0000313" key="2">
    <source>
        <dbReference type="EMBL" id="GAA4401523.1"/>
    </source>
</evidence>
<dbReference type="RefSeq" id="WP_344999589.1">
    <property type="nucleotide sequence ID" value="NZ_BAABFR010000089.1"/>
</dbReference>
<feature type="region of interest" description="Disordered" evidence="1">
    <location>
        <begin position="49"/>
        <end position="74"/>
    </location>
</feature>
<gene>
    <name evidence="2" type="ORF">GCM10023147_41170</name>
</gene>
<evidence type="ECO:0000256" key="1">
    <source>
        <dbReference type="SAM" id="MobiDB-lite"/>
    </source>
</evidence>
<accession>A0ABP8K7B7</accession>
<organism evidence="2 3">
    <name type="scientific">Tsukamurella soli</name>
    <dbReference type="NCBI Taxonomy" id="644556"/>
    <lineage>
        <taxon>Bacteria</taxon>
        <taxon>Bacillati</taxon>
        <taxon>Actinomycetota</taxon>
        <taxon>Actinomycetes</taxon>
        <taxon>Mycobacteriales</taxon>
        <taxon>Tsukamurellaceae</taxon>
        <taxon>Tsukamurella</taxon>
    </lineage>
</organism>
<protein>
    <recommendedName>
        <fullName evidence="4">Lipoprotein LpqJ</fullName>
    </recommendedName>
</protein>
<keyword evidence="3" id="KW-1185">Reference proteome</keyword>
<evidence type="ECO:0000313" key="3">
    <source>
        <dbReference type="Proteomes" id="UP001500635"/>
    </source>
</evidence>
<evidence type="ECO:0008006" key="4">
    <source>
        <dbReference type="Google" id="ProtNLM"/>
    </source>
</evidence>